<evidence type="ECO:0000256" key="7">
    <source>
        <dbReference type="ARBA" id="ARBA00023136"/>
    </source>
</evidence>
<dbReference type="AlphaFoldDB" id="A0A0L6ZEQ4"/>
<dbReference type="STRING" id="36844.SAMN04488501_10584"/>
<evidence type="ECO:0000256" key="3">
    <source>
        <dbReference type="ARBA" id="ARBA00022448"/>
    </source>
</evidence>
<evidence type="ECO:0000256" key="5">
    <source>
        <dbReference type="ARBA" id="ARBA00022692"/>
    </source>
</evidence>
<proteinExistence type="inferred from homology"/>
<dbReference type="Pfam" id="PF01544">
    <property type="entry name" value="CorA"/>
    <property type="match status" value="1"/>
</dbReference>
<dbReference type="PATRIC" id="fig|1121318.3.peg.139"/>
<dbReference type="Gene3D" id="1.20.58.340">
    <property type="entry name" value="Magnesium transport protein CorA, transmembrane region"/>
    <property type="match status" value="2"/>
</dbReference>
<dbReference type="GO" id="GO:0015095">
    <property type="term" value="F:magnesium ion transmembrane transporter activity"/>
    <property type="evidence" value="ECO:0007669"/>
    <property type="project" value="UniProtKB-UniRule"/>
</dbReference>
<dbReference type="FunFam" id="1.20.58.340:FF:000012">
    <property type="entry name" value="Magnesium transport protein CorA"/>
    <property type="match status" value="1"/>
</dbReference>
<keyword evidence="3 8" id="KW-0813">Transport</keyword>
<keyword evidence="10" id="KW-1185">Reference proteome</keyword>
<dbReference type="RefSeq" id="WP_052219746.1">
    <property type="nucleotide sequence ID" value="NZ_LHUR01000005.1"/>
</dbReference>
<feature type="transmembrane region" description="Helical" evidence="8">
    <location>
        <begin position="296"/>
        <end position="316"/>
    </location>
</feature>
<dbReference type="PANTHER" id="PTHR46494:SF1">
    <property type="entry name" value="CORA FAMILY METAL ION TRANSPORTER (EUROFUNG)"/>
    <property type="match status" value="1"/>
</dbReference>
<organism evidence="9 10">
    <name type="scientific">Clostridium homopropionicum DSM 5847</name>
    <dbReference type="NCBI Taxonomy" id="1121318"/>
    <lineage>
        <taxon>Bacteria</taxon>
        <taxon>Bacillati</taxon>
        <taxon>Bacillota</taxon>
        <taxon>Clostridia</taxon>
        <taxon>Eubacteriales</taxon>
        <taxon>Clostridiaceae</taxon>
        <taxon>Clostridium</taxon>
    </lineage>
</organism>
<comment type="caution">
    <text evidence="9">The sequence shown here is derived from an EMBL/GenBank/DDBJ whole genome shotgun (WGS) entry which is preliminary data.</text>
</comment>
<gene>
    <name evidence="9" type="primary">corA_1</name>
    <name evidence="8" type="synonym">corA</name>
    <name evidence="9" type="ORF">CLHOM_01400</name>
</gene>
<dbReference type="GO" id="GO:0050897">
    <property type="term" value="F:cobalt ion binding"/>
    <property type="evidence" value="ECO:0007669"/>
    <property type="project" value="TreeGrafter"/>
</dbReference>
<dbReference type="CDD" id="cd12828">
    <property type="entry name" value="TmCorA-like_1"/>
    <property type="match status" value="1"/>
</dbReference>
<keyword evidence="8" id="KW-0460">Magnesium</keyword>
<dbReference type="Proteomes" id="UP000037043">
    <property type="component" value="Unassembled WGS sequence"/>
</dbReference>
<reference evidence="10" key="1">
    <citation type="submission" date="2015-08" db="EMBL/GenBank/DDBJ databases">
        <title>Genome sequence of the strict anaerobe Clostridium homopropionicum LuHBu1 (DSM 5847T).</title>
        <authorList>
            <person name="Poehlein A."/>
            <person name="Beck M."/>
            <person name="Schiel-Bengelsdorf B."/>
            <person name="Bengelsdorf F.R."/>
            <person name="Daniel R."/>
            <person name="Duerre P."/>
        </authorList>
    </citation>
    <scope>NUCLEOTIDE SEQUENCE [LARGE SCALE GENOMIC DNA]</scope>
    <source>
        <strain evidence="10">DSM 5847</strain>
    </source>
</reference>
<comment type="subcellular location">
    <subcellularLocation>
        <location evidence="1">Cell membrane</location>
        <topology evidence="1">Multi-pass membrane protein</topology>
    </subcellularLocation>
    <subcellularLocation>
        <location evidence="8">Membrane</location>
        <topology evidence="8">Multi-pass membrane protein</topology>
    </subcellularLocation>
</comment>
<protein>
    <recommendedName>
        <fullName evidence="8">Magnesium transport protein CorA</fullName>
    </recommendedName>
</protein>
<keyword evidence="5 8" id="KW-0812">Transmembrane</keyword>
<comment type="similarity">
    <text evidence="2 8">Belongs to the CorA metal ion transporter (MIT) (TC 1.A.35) family.</text>
</comment>
<dbReference type="SUPFAM" id="SSF144083">
    <property type="entry name" value="Magnesium transport protein CorA, transmembrane region"/>
    <property type="match status" value="1"/>
</dbReference>
<comment type="function">
    <text evidence="8">Mediates influx of magnesium ions.</text>
</comment>
<keyword evidence="4 8" id="KW-1003">Cell membrane</keyword>
<dbReference type="InterPro" id="IPR004488">
    <property type="entry name" value="Mg/Co-transport_prot_CorA"/>
</dbReference>
<feature type="transmembrane region" description="Helical" evidence="8">
    <location>
        <begin position="328"/>
        <end position="348"/>
    </location>
</feature>
<sequence>MPKHIKSTKEKIGMAPGTLIHVGERLSEDVKINLIKYTVDSFTTEILNDFSSIEYSPSETSISWLNVDGLHDIKLIEQLGNKFNIHPLTLEDVLNTTQRPKVDFDDNYIFVVLKMLYYNDELREIHSEQVSLIIFKKYLFSFQEFEGDVFGDLRKRLQQNKSNIRSKGTDYLAYSLLDSIIDSYFDILENIGNNVDEVEDKLLSNPDKAIMPEIYNLKREMILLRNSVWPLREILGSLIKSDNLIVEDKTLMYLRDIYDHTIQVMDIIETYRDILSGMLDTYLSSISNKTNDVMKVLTIFSTIFIPLTFLAGIYGMNFDYMPELRLKYGYIMFWVITLITIIFMINYFKRKKWF</sequence>
<evidence type="ECO:0000313" key="9">
    <source>
        <dbReference type="EMBL" id="KOA21469.1"/>
    </source>
</evidence>
<keyword evidence="7 8" id="KW-0472">Membrane</keyword>
<evidence type="ECO:0000256" key="8">
    <source>
        <dbReference type="RuleBase" id="RU362010"/>
    </source>
</evidence>
<dbReference type="PANTHER" id="PTHR46494">
    <property type="entry name" value="CORA FAMILY METAL ION TRANSPORTER (EUROFUNG)"/>
    <property type="match status" value="1"/>
</dbReference>
<dbReference type="GO" id="GO:0005886">
    <property type="term" value="C:plasma membrane"/>
    <property type="evidence" value="ECO:0007669"/>
    <property type="project" value="UniProtKB-SubCell"/>
</dbReference>
<keyword evidence="6 8" id="KW-1133">Transmembrane helix</keyword>
<dbReference type="NCBIfam" id="TIGR00383">
    <property type="entry name" value="corA"/>
    <property type="match status" value="1"/>
</dbReference>
<keyword evidence="8" id="KW-0406">Ion transport</keyword>
<dbReference type="InterPro" id="IPR002523">
    <property type="entry name" value="MgTranspt_CorA/ZnTranspt_ZntB"/>
</dbReference>
<name>A0A0L6ZEQ4_9CLOT</name>
<evidence type="ECO:0000256" key="2">
    <source>
        <dbReference type="ARBA" id="ARBA00009765"/>
    </source>
</evidence>
<accession>A0A0L6ZEQ4</accession>
<evidence type="ECO:0000256" key="4">
    <source>
        <dbReference type="ARBA" id="ARBA00022475"/>
    </source>
</evidence>
<dbReference type="GO" id="GO:0000287">
    <property type="term" value="F:magnesium ion binding"/>
    <property type="evidence" value="ECO:0007669"/>
    <property type="project" value="TreeGrafter"/>
</dbReference>
<evidence type="ECO:0000256" key="6">
    <source>
        <dbReference type="ARBA" id="ARBA00022989"/>
    </source>
</evidence>
<dbReference type="Gene3D" id="3.30.460.20">
    <property type="entry name" value="CorA soluble domain-like"/>
    <property type="match status" value="1"/>
</dbReference>
<evidence type="ECO:0000256" key="1">
    <source>
        <dbReference type="ARBA" id="ARBA00004651"/>
    </source>
</evidence>
<dbReference type="GO" id="GO:0015087">
    <property type="term" value="F:cobalt ion transmembrane transporter activity"/>
    <property type="evidence" value="ECO:0007669"/>
    <property type="project" value="UniProtKB-UniRule"/>
</dbReference>
<dbReference type="SUPFAM" id="SSF143865">
    <property type="entry name" value="CorA soluble domain-like"/>
    <property type="match status" value="1"/>
</dbReference>
<dbReference type="EMBL" id="LHUR01000005">
    <property type="protein sequence ID" value="KOA21469.1"/>
    <property type="molecule type" value="Genomic_DNA"/>
</dbReference>
<dbReference type="InterPro" id="IPR045863">
    <property type="entry name" value="CorA_TM1_TM2"/>
</dbReference>
<dbReference type="InterPro" id="IPR045861">
    <property type="entry name" value="CorA_cytoplasmic_dom"/>
</dbReference>
<evidence type="ECO:0000313" key="10">
    <source>
        <dbReference type="Proteomes" id="UP000037043"/>
    </source>
</evidence>